<dbReference type="EMBL" id="JAJTJA010000003">
    <property type="protein sequence ID" value="KAH8702142.1"/>
    <property type="molecule type" value="Genomic_DNA"/>
</dbReference>
<dbReference type="GO" id="GO:0000981">
    <property type="term" value="F:DNA-binding transcription factor activity, RNA polymerase II-specific"/>
    <property type="evidence" value="ECO:0007669"/>
    <property type="project" value="InterPro"/>
</dbReference>
<evidence type="ECO:0000313" key="8">
    <source>
        <dbReference type="Proteomes" id="UP001201262"/>
    </source>
</evidence>
<organism evidence="7 8">
    <name type="scientific">Talaromyces proteolyticus</name>
    <dbReference type="NCBI Taxonomy" id="1131652"/>
    <lineage>
        <taxon>Eukaryota</taxon>
        <taxon>Fungi</taxon>
        <taxon>Dikarya</taxon>
        <taxon>Ascomycota</taxon>
        <taxon>Pezizomycotina</taxon>
        <taxon>Eurotiomycetes</taxon>
        <taxon>Eurotiomycetidae</taxon>
        <taxon>Eurotiales</taxon>
        <taxon>Trichocomaceae</taxon>
        <taxon>Talaromyces</taxon>
        <taxon>Talaromyces sect. Bacilispori</taxon>
    </lineage>
</organism>
<reference evidence="7" key="1">
    <citation type="submission" date="2021-12" db="EMBL/GenBank/DDBJ databases">
        <title>Convergent genome expansion in fungi linked to evolution of root-endophyte symbiosis.</title>
        <authorList>
            <consortium name="DOE Joint Genome Institute"/>
            <person name="Ke Y.-H."/>
            <person name="Bonito G."/>
            <person name="Liao H.-L."/>
            <person name="Looney B."/>
            <person name="Rojas-Flechas A."/>
            <person name="Nash J."/>
            <person name="Hameed K."/>
            <person name="Schadt C."/>
            <person name="Martin F."/>
            <person name="Crous P.W."/>
            <person name="Miettinen O."/>
            <person name="Magnuson J.K."/>
            <person name="Labbe J."/>
            <person name="Jacobson D."/>
            <person name="Doktycz M.J."/>
            <person name="Veneault-Fourrey C."/>
            <person name="Kuo A."/>
            <person name="Mondo S."/>
            <person name="Calhoun S."/>
            <person name="Riley R."/>
            <person name="Ohm R."/>
            <person name="LaButti K."/>
            <person name="Andreopoulos B."/>
            <person name="Pangilinan J."/>
            <person name="Nolan M."/>
            <person name="Tritt A."/>
            <person name="Clum A."/>
            <person name="Lipzen A."/>
            <person name="Daum C."/>
            <person name="Barry K."/>
            <person name="Grigoriev I.V."/>
            <person name="Vilgalys R."/>
        </authorList>
    </citation>
    <scope>NUCLEOTIDE SEQUENCE</scope>
    <source>
        <strain evidence="7">PMI_201</strain>
    </source>
</reference>
<dbReference type="GO" id="GO:0008270">
    <property type="term" value="F:zinc ion binding"/>
    <property type="evidence" value="ECO:0007669"/>
    <property type="project" value="InterPro"/>
</dbReference>
<evidence type="ECO:0000256" key="5">
    <source>
        <dbReference type="SAM" id="MobiDB-lite"/>
    </source>
</evidence>
<proteinExistence type="predicted"/>
<dbReference type="InterPro" id="IPR052400">
    <property type="entry name" value="Zn2-C6_fungal_TF"/>
</dbReference>
<dbReference type="Proteomes" id="UP001201262">
    <property type="component" value="Unassembled WGS sequence"/>
</dbReference>
<keyword evidence="1" id="KW-0805">Transcription regulation</keyword>
<evidence type="ECO:0000256" key="4">
    <source>
        <dbReference type="ARBA" id="ARBA00023242"/>
    </source>
</evidence>
<keyword evidence="8" id="KW-1185">Reference proteome</keyword>
<dbReference type="PANTHER" id="PTHR47657:SF14">
    <property type="entry name" value="ZN(2)-C6 FUNGAL-TYPE DOMAIN-CONTAINING PROTEIN"/>
    <property type="match status" value="1"/>
</dbReference>
<feature type="region of interest" description="Disordered" evidence="5">
    <location>
        <begin position="63"/>
        <end position="89"/>
    </location>
</feature>
<evidence type="ECO:0000259" key="6">
    <source>
        <dbReference type="PROSITE" id="PS50048"/>
    </source>
</evidence>
<dbReference type="Pfam" id="PF00172">
    <property type="entry name" value="Zn_clus"/>
    <property type="match status" value="1"/>
</dbReference>
<evidence type="ECO:0000256" key="3">
    <source>
        <dbReference type="ARBA" id="ARBA00023163"/>
    </source>
</evidence>
<sequence length="427" mass="48019">MSTASGPRRKTKAFHHKSRGGCRTCKTRRVKCDEKRPRCNNCIRIGSEVCIYDAVKPTSSSKMALSGRSLSSPSDSHHSATDLARFNPASTPSPVSLGNMYHSIDSIDLPESASRRKLEMRLLHNFMTHLTNPYAEKSTPAAVLGWLQEVPKLSLEFDNLQYMMLACSGAHLLRSLPDNGEVANAHQVYITLALRDQQRAVANMNHVNSESIVYSALLHFLYSFSCLWNRPLDPYTPPTDWLHVGKGVRSVLVAVLEGSVQRNAPDPNNPNHKPSSAVLMVRNAPPDFRNDNLYSKENILPLPVLLDYTVDAPDYTAREAYEDALGYIGSMYEAVYINEPVFSLTRRFMGFSIFVPNLFIQLVKEQRPRALVILAMYFALMSRAQSVWWVGDIPHREILAIQRVLPPEWQEAMQWPLAVAGLITSYC</sequence>
<dbReference type="InterPro" id="IPR001138">
    <property type="entry name" value="Zn2Cys6_DnaBD"/>
</dbReference>
<dbReference type="AlphaFoldDB" id="A0AAD4Q3Y5"/>
<accession>A0AAD4Q3Y5</accession>
<keyword evidence="4" id="KW-0539">Nucleus</keyword>
<dbReference type="RefSeq" id="XP_046075518.1">
    <property type="nucleotide sequence ID" value="XM_046215462.1"/>
</dbReference>
<dbReference type="Gene3D" id="4.10.240.10">
    <property type="entry name" value="Zn(2)-C6 fungal-type DNA-binding domain"/>
    <property type="match status" value="1"/>
</dbReference>
<feature type="compositionally biased region" description="Low complexity" evidence="5">
    <location>
        <begin position="65"/>
        <end position="74"/>
    </location>
</feature>
<feature type="domain" description="Zn(2)-C6 fungal-type" evidence="6">
    <location>
        <begin position="21"/>
        <end position="52"/>
    </location>
</feature>
<keyword evidence="2" id="KW-0238">DNA-binding</keyword>
<dbReference type="PROSITE" id="PS00463">
    <property type="entry name" value="ZN2_CY6_FUNGAL_1"/>
    <property type="match status" value="1"/>
</dbReference>
<keyword evidence="3" id="KW-0804">Transcription</keyword>
<dbReference type="InterPro" id="IPR036864">
    <property type="entry name" value="Zn2-C6_fun-type_DNA-bd_sf"/>
</dbReference>
<dbReference type="GO" id="GO:0003677">
    <property type="term" value="F:DNA binding"/>
    <property type="evidence" value="ECO:0007669"/>
    <property type="project" value="UniProtKB-KW"/>
</dbReference>
<gene>
    <name evidence="7" type="ORF">BGW36DRAFT_372292</name>
</gene>
<dbReference type="PROSITE" id="PS50048">
    <property type="entry name" value="ZN2_CY6_FUNGAL_2"/>
    <property type="match status" value="1"/>
</dbReference>
<dbReference type="SUPFAM" id="SSF57701">
    <property type="entry name" value="Zn2/Cys6 DNA-binding domain"/>
    <property type="match status" value="1"/>
</dbReference>
<dbReference type="PANTHER" id="PTHR47657">
    <property type="entry name" value="STEROL REGULATORY ELEMENT-BINDING PROTEIN ECM22"/>
    <property type="match status" value="1"/>
</dbReference>
<dbReference type="SMART" id="SM00066">
    <property type="entry name" value="GAL4"/>
    <property type="match status" value="1"/>
</dbReference>
<dbReference type="CDD" id="cd00067">
    <property type="entry name" value="GAL4"/>
    <property type="match status" value="1"/>
</dbReference>
<protein>
    <recommendedName>
        <fullName evidence="6">Zn(2)-C6 fungal-type domain-containing protein</fullName>
    </recommendedName>
</protein>
<evidence type="ECO:0000313" key="7">
    <source>
        <dbReference type="EMBL" id="KAH8702142.1"/>
    </source>
</evidence>
<name>A0AAD4Q3Y5_9EURO</name>
<evidence type="ECO:0000256" key="2">
    <source>
        <dbReference type="ARBA" id="ARBA00023125"/>
    </source>
</evidence>
<evidence type="ECO:0000256" key="1">
    <source>
        <dbReference type="ARBA" id="ARBA00023015"/>
    </source>
</evidence>
<dbReference type="GeneID" id="70245749"/>
<comment type="caution">
    <text evidence="7">The sequence shown here is derived from an EMBL/GenBank/DDBJ whole genome shotgun (WGS) entry which is preliminary data.</text>
</comment>